<organism evidence="3 4">
    <name type="scientific">Phaeodactylum tricornutum (strain CCAP 1055/1)</name>
    <dbReference type="NCBI Taxonomy" id="556484"/>
    <lineage>
        <taxon>Eukaryota</taxon>
        <taxon>Sar</taxon>
        <taxon>Stramenopiles</taxon>
        <taxon>Ochrophyta</taxon>
        <taxon>Bacillariophyta</taxon>
        <taxon>Bacillariophyceae</taxon>
        <taxon>Bacillariophycidae</taxon>
        <taxon>Naviculales</taxon>
        <taxon>Phaeodactylaceae</taxon>
        <taxon>Phaeodactylum</taxon>
    </lineage>
</organism>
<feature type="compositionally biased region" description="Basic and acidic residues" evidence="1">
    <location>
        <begin position="293"/>
        <end position="307"/>
    </location>
</feature>
<keyword evidence="4" id="KW-1185">Reference proteome</keyword>
<dbReference type="InParanoid" id="B7G9J7"/>
<dbReference type="InterPro" id="IPR000073">
    <property type="entry name" value="AB_hydrolase_1"/>
</dbReference>
<dbReference type="PANTHER" id="PTHR43798:SF33">
    <property type="entry name" value="HYDROLASE, PUTATIVE (AFU_ORTHOLOGUE AFUA_2G14860)-RELATED"/>
    <property type="match status" value="1"/>
</dbReference>
<evidence type="ECO:0000313" key="3">
    <source>
        <dbReference type="EMBL" id="EEC44828.1"/>
    </source>
</evidence>
<dbReference type="Proteomes" id="UP000000759">
    <property type="component" value="Chromosome 20"/>
</dbReference>
<sequence length="371" mass="41556">MISKYFSTDDGTKLHYLEAGQRTQAQQEGQPPVETLIILPGWLQTARMFASQVTALSTSHHVIVLDLRGQGASARPQSGSYRAIRLAKDLLNLMDHLQVQKTHLLAVSLSSAIVWSFIELFGQERLQSLVLIESAAVYIKQSHWSKEDLRNYGGQQTMEEFRDMLTRMESSTDGEAYVRDCLQDRLSTKMNSEDFEALLQEVLQCRPVDGIGNKLALGLVAEDYRDLLPTVRVPTMCIGANHSPIPPESPSWTAAQMVDAKCDFLPGSSFFFYETPGALNVVVDEFLVTHREKQVRSSDSKDDDSRPTLKTASPKTRHHVRVSFGEGTSPPVPCKKVFVADTEVHIATPEEQKHLRQISLSEVNLVPDDWF</sequence>
<proteinExistence type="predicted"/>
<dbReference type="RefSeq" id="XP_002183646.1">
    <property type="nucleotide sequence ID" value="XM_002183610.1"/>
</dbReference>
<feature type="region of interest" description="Disordered" evidence="1">
    <location>
        <begin position="293"/>
        <end position="328"/>
    </location>
</feature>
<accession>B7G9J7</accession>
<dbReference type="SUPFAM" id="SSF53474">
    <property type="entry name" value="alpha/beta-Hydrolases"/>
    <property type="match status" value="1"/>
</dbReference>
<dbReference type="PANTHER" id="PTHR43798">
    <property type="entry name" value="MONOACYLGLYCEROL LIPASE"/>
    <property type="match status" value="1"/>
</dbReference>
<evidence type="ECO:0000256" key="1">
    <source>
        <dbReference type="SAM" id="MobiDB-lite"/>
    </source>
</evidence>
<dbReference type="HOGENOM" id="CLU_020336_12_0_1"/>
<dbReference type="GeneID" id="7195200"/>
<evidence type="ECO:0000313" key="4">
    <source>
        <dbReference type="Proteomes" id="UP000000759"/>
    </source>
</evidence>
<dbReference type="Gene3D" id="3.40.50.1820">
    <property type="entry name" value="alpha/beta hydrolase"/>
    <property type="match status" value="1"/>
</dbReference>
<gene>
    <name evidence="3" type="ORF">PHATRDRAFT_49119</name>
</gene>
<dbReference type="InterPro" id="IPR050266">
    <property type="entry name" value="AB_hydrolase_sf"/>
</dbReference>
<dbReference type="OrthoDB" id="408373at2759"/>
<reference evidence="3 4" key="1">
    <citation type="journal article" date="2008" name="Nature">
        <title>The Phaeodactylum genome reveals the evolutionary history of diatom genomes.</title>
        <authorList>
            <person name="Bowler C."/>
            <person name="Allen A.E."/>
            <person name="Badger J.H."/>
            <person name="Grimwood J."/>
            <person name="Jabbari K."/>
            <person name="Kuo A."/>
            <person name="Maheswari U."/>
            <person name="Martens C."/>
            <person name="Maumus F."/>
            <person name="Otillar R.P."/>
            <person name="Rayko E."/>
            <person name="Salamov A."/>
            <person name="Vandepoele K."/>
            <person name="Beszteri B."/>
            <person name="Gruber A."/>
            <person name="Heijde M."/>
            <person name="Katinka M."/>
            <person name="Mock T."/>
            <person name="Valentin K."/>
            <person name="Verret F."/>
            <person name="Berges J.A."/>
            <person name="Brownlee C."/>
            <person name="Cadoret J.P."/>
            <person name="Chiovitti A."/>
            <person name="Choi C.J."/>
            <person name="Coesel S."/>
            <person name="De Martino A."/>
            <person name="Detter J.C."/>
            <person name="Durkin C."/>
            <person name="Falciatore A."/>
            <person name="Fournet J."/>
            <person name="Haruta M."/>
            <person name="Huysman M.J."/>
            <person name="Jenkins B.D."/>
            <person name="Jiroutova K."/>
            <person name="Jorgensen R.E."/>
            <person name="Joubert Y."/>
            <person name="Kaplan A."/>
            <person name="Kroger N."/>
            <person name="Kroth P.G."/>
            <person name="La Roche J."/>
            <person name="Lindquist E."/>
            <person name="Lommer M."/>
            <person name="Martin-Jezequel V."/>
            <person name="Lopez P.J."/>
            <person name="Lucas S."/>
            <person name="Mangogna M."/>
            <person name="McGinnis K."/>
            <person name="Medlin L.K."/>
            <person name="Montsant A."/>
            <person name="Oudot-Le Secq M.P."/>
            <person name="Napoli C."/>
            <person name="Obornik M."/>
            <person name="Parker M.S."/>
            <person name="Petit J.L."/>
            <person name="Porcel B.M."/>
            <person name="Poulsen N."/>
            <person name="Robison M."/>
            <person name="Rychlewski L."/>
            <person name="Rynearson T.A."/>
            <person name="Schmutz J."/>
            <person name="Shapiro H."/>
            <person name="Siaut M."/>
            <person name="Stanley M."/>
            <person name="Sussman M.R."/>
            <person name="Taylor A.R."/>
            <person name="Vardi A."/>
            <person name="von Dassow P."/>
            <person name="Vyverman W."/>
            <person name="Willis A."/>
            <person name="Wyrwicz L.S."/>
            <person name="Rokhsar D.S."/>
            <person name="Weissenbach J."/>
            <person name="Armbrust E.V."/>
            <person name="Green B.R."/>
            <person name="Van de Peer Y."/>
            <person name="Grigoriev I.V."/>
        </authorList>
    </citation>
    <scope>NUCLEOTIDE SEQUENCE [LARGE SCALE GENOMIC DNA]</scope>
    <source>
        <strain evidence="3 4">CCAP 1055/1</strain>
    </source>
</reference>
<dbReference type="AlphaFoldDB" id="B7G9J7"/>
<dbReference type="OMA" id="SEYIGHT"/>
<dbReference type="PaxDb" id="2850-Phatr49119"/>
<dbReference type="InterPro" id="IPR029058">
    <property type="entry name" value="AB_hydrolase_fold"/>
</dbReference>
<evidence type="ECO:0000259" key="2">
    <source>
        <dbReference type="Pfam" id="PF00561"/>
    </source>
</evidence>
<protein>
    <recommendedName>
        <fullName evidence="2">AB hydrolase-1 domain-containing protein</fullName>
    </recommendedName>
</protein>
<dbReference type="STRING" id="556484.B7G9J7"/>
<dbReference type="EMBL" id="CM000622">
    <property type="protein sequence ID" value="EEC44828.1"/>
    <property type="molecule type" value="Genomic_DNA"/>
</dbReference>
<reference evidence="4" key="2">
    <citation type="submission" date="2008-08" db="EMBL/GenBank/DDBJ databases">
        <authorList>
            <consortium name="Diatom Consortium"/>
            <person name="Grigoriev I."/>
            <person name="Grimwood J."/>
            <person name="Kuo A."/>
            <person name="Otillar R.P."/>
            <person name="Salamov A."/>
            <person name="Detter J.C."/>
            <person name="Lindquist E."/>
            <person name="Shapiro H."/>
            <person name="Lucas S."/>
            <person name="Glavina del Rio T."/>
            <person name="Pitluck S."/>
            <person name="Rokhsar D."/>
            <person name="Bowler C."/>
        </authorList>
    </citation>
    <scope>GENOME REANNOTATION</scope>
    <source>
        <strain evidence="4">CCAP 1055/1</strain>
    </source>
</reference>
<name>B7G9J7_PHATC</name>
<feature type="domain" description="AB hydrolase-1" evidence="2">
    <location>
        <begin position="35"/>
        <end position="245"/>
    </location>
</feature>
<dbReference type="eggNOG" id="ENOG502RZTA">
    <property type="taxonomic scope" value="Eukaryota"/>
</dbReference>
<dbReference type="KEGG" id="pti:PHATRDRAFT_49119"/>
<dbReference type="Pfam" id="PF00561">
    <property type="entry name" value="Abhydrolase_1"/>
    <property type="match status" value="1"/>
</dbReference>
<dbReference type="GO" id="GO:0016020">
    <property type="term" value="C:membrane"/>
    <property type="evidence" value="ECO:0007669"/>
    <property type="project" value="TreeGrafter"/>
</dbReference>